<keyword evidence="2" id="KW-1133">Transmembrane helix</keyword>
<dbReference type="SUPFAM" id="SSF81296">
    <property type="entry name" value="E set domains"/>
    <property type="match status" value="1"/>
</dbReference>
<dbReference type="AlphaFoldDB" id="A0A1E3NPM5"/>
<dbReference type="PANTHER" id="PTHR24075:SF0">
    <property type="entry name" value="TRANSLOCATION PROTEIN SEC63 HOMOLOG"/>
    <property type="match status" value="1"/>
</dbReference>
<name>A0A1E3NPM5_9ASCO</name>
<feature type="transmembrane region" description="Helical" evidence="2">
    <location>
        <begin position="211"/>
        <end position="232"/>
    </location>
</feature>
<sequence>MSQSRYEYDENSETWPYFLLTTILVPLVPATVSKIYSSVSEATDKESSTSFRSTKKWFKPYNDKEIENFKASRGRSKLFNKSNSLIALGWLLTAILFLKISSITLTVSETNFDPWKILEISDSATEKVIKTAYRKLSLKYHPDKVDTSSMSQKEIDAVDAAYVLINKAYKALTDDTVRENFLKYGNPDGPNEIKHGIALPKFLIDGPTSPFLVLVYVLLIAVILPLVVSSWWNGVKSKTKQNIHVNTADHFMKVMINANPSKMLLIDDVLEYVSHAAEYVEIDSTLSPKQVHSLLLSYINREPTKDERLRLNVVSITPKLISAFIEISAAFKNTDYCVKLVDAHRSIIQALNIDKDAKTRKFQQILQLPGTDISKLDTTQNILTLGKLLKKPTVEPSKFLGVEVKTVSNIQDYAKSIPLIESYECSFKVPGEDFVPPNSSSHINLKFITKSPLHKSKPELKDFAKNVLETQLKEEESMENLRDPLKFVEEQKDIVIDHLPPFFPDEDYIKQNCGWVAFLVAQRDNKIVEIPKMIRKADLSNMRLTQEQYIKSECQISTFKIQLQSPTPSAVGEYQFRLVIRNLIYFGSDIDIPLVMKVEDKPMDVQKDVYGIEDPDEDSIAGAMAQLRGEPVKKIEFENEYESSGDEDSDKEEELWTDIDTDTEVEEDAVDEK</sequence>
<dbReference type="SUPFAM" id="SSF46565">
    <property type="entry name" value="Chaperone J-domain"/>
    <property type="match status" value="1"/>
</dbReference>
<feature type="transmembrane region" description="Helical" evidence="2">
    <location>
        <begin position="15"/>
        <end position="36"/>
    </location>
</feature>
<proteinExistence type="predicted"/>
<feature type="region of interest" description="Disordered" evidence="1">
    <location>
        <begin position="631"/>
        <end position="673"/>
    </location>
</feature>
<dbReference type="GeneID" id="30179423"/>
<dbReference type="PANTHER" id="PTHR24075">
    <property type="entry name" value="SEC63 DOMAIN-CONTAINING"/>
    <property type="match status" value="1"/>
</dbReference>
<dbReference type="OrthoDB" id="1734229at2759"/>
<feature type="domain" description="J" evidence="3">
    <location>
        <begin position="113"/>
        <end position="185"/>
    </location>
</feature>
<dbReference type="InterPro" id="IPR001623">
    <property type="entry name" value="DnaJ_domain"/>
</dbReference>
<evidence type="ECO:0000313" key="4">
    <source>
        <dbReference type="EMBL" id="ODQ48080.1"/>
    </source>
</evidence>
<dbReference type="GO" id="GO:0031207">
    <property type="term" value="C:Sec62/Sec63 complex"/>
    <property type="evidence" value="ECO:0007669"/>
    <property type="project" value="EnsemblFungi"/>
</dbReference>
<organism evidence="4 5">
    <name type="scientific">Pichia membranifaciens NRRL Y-2026</name>
    <dbReference type="NCBI Taxonomy" id="763406"/>
    <lineage>
        <taxon>Eukaryota</taxon>
        <taxon>Fungi</taxon>
        <taxon>Dikarya</taxon>
        <taxon>Ascomycota</taxon>
        <taxon>Saccharomycotina</taxon>
        <taxon>Pichiomycetes</taxon>
        <taxon>Pichiales</taxon>
        <taxon>Pichiaceae</taxon>
        <taxon>Pichia</taxon>
    </lineage>
</organism>
<evidence type="ECO:0000256" key="1">
    <source>
        <dbReference type="SAM" id="MobiDB-lite"/>
    </source>
</evidence>
<reference evidence="4 5" key="1">
    <citation type="journal article" date="2016" name="Proc. Natl. Acad. Sci. U.S.A.">
        <title>Comparative genomics of biotechnologically important yeasts.</title>
        <authorList>
            <person name="Riley R."/>
            <person name="Haridas S."/>
            <person name="Wolfe K.H."/>
            <person name="Lopes M.R."/>
            <person name="Hittinger C.T."/>
            <person name="Goeker M."/>
            <person name="Salamov A.A."/>
            <person name="Wisecaver J.H."/>
            <person name="Long T.M."/>
            <person name="Calvey C.H."/>
            <person name="Aerts A.L."/>
            <person name="Barry K.W."/>
            <person name="Choi C."/>
            <person name="Clum A."/>
            <person name="Coughlan A.Y."/>
            <person name="Deshpande S."/>
            <person name="Douglass A.P."/>
            <person name="Hanson S.J."/>
            <person name="Klenk H.-P."/>
            <person name="LaButti K.M."/>
            <person name="Lapidus A."/>
            <person name="Lindquist E.A."/>
            <person name="Lipzen A.M."/>
            <person name="Meier-Kolthoff J.P."/>
            <person name="Ohm R.A."/>
            <person name="Otillar R.P."/>
            <person name="Pangilinan J.L."/>
            <person name="Peng Y."/>
            <person name="Rokas A."/>
            <person name="Rosa C.A."/>
            <person name="Scheuner C."/>
            <person name="Sibirny A.A."/>
            <person name="Slot J.C."/>
            <person name="Stielow J.B."/>
            <person name="Sun H."/>
            <person name="Kurtzman C.P."/>
            <person name="Blackwell M."/>
            <person name="Grigoriev I.V."/>
            <person name="Jeffries T.W."/>
        </authorList>
    </citation>
    <scope>NUCLEOTIDE SEQUENCE [LARGE SCALE GENOMIC DNA]</scope>
    <source>
        <strain evidence="4 5">NRRL Y-2026</strain>
    </source>
</reference>
<evidence type="ECO:0000259" key="3">
    <source>
        <dbReference type="PROSITE" id="PS50076"/>
    </source>
</evidence>
<accession>A0A1E3NPM5</accession>
<feature type="compositionally biased region" description="Acidic residues" evidence="1">
    <location>
        <begin position="638"/>
        <end position="673"/>
    </location>
</feature>
<dbReference type="SMART" id="SM00271">
    <property type="entry name" value="DnaJ"/>
    <property type="match status" value="1"/>
</dbReference>
<dbReference type="SUPFAM" id="SSF158702">
    <property type="entry name" value="Sec63 N-terminal domain-like"/>
    <property type="match status" value="1"/>
</dbReference>
<keyword evidence="2" id="KW-0812">Transmembrane</keyword>
<dbReference type="EMBL" id="KV454002">
    <property type="protein sequence ID" value="ODQ48080.1"/>
    <property type="molecule type" value="Genomic_DNA"/>
</dbReference>
<dbReference type="GO" id="GO:0003723">
    <property type="term" value="F:RNA binding"/>
    <property type="evidence" value="ECO:0007669"/>
    <property type="project" value="TreeGrafter"/>
</dbReference>
<dbReference type="Gene3D" id="1.10.287.110">
    <property type="entry name" value="DnaJ domain"/>
    <property type="match status" value="1"/>
</dbReference>
<dbReference type="GO" id="GO:0046967">
    <property type="term" value="P:cytosol to endoplasmic reticulum transport"/>
    <property type="evidence" value="ECO:0007669"/>
    <property type="project" value="EnsemblFungi"/>
</dbReference>
<dbReference type="InterPro" id="IPR036869">
    <property type="entry name" value="J_dom_sf"/>
</dbReference>
<dbReference type="GO" id="GO:0006614">
    <property type="term" value="P:SRP-dependent cotranslational protein targeting to membrane"/>
    <property type="evidence" value="ECO:0007669"/>
    <property type="project" value="EnsemblFungi"/>
</dbReference>
<dbReference type="Proteomes" id="UP000094455">
    <property type="component" value="Unassembled WGS sequence"/>
</dbReference>
<dbReference type="PRINTS" id="PR00625">
    <property type="entry name" value="JDOMAIN"/>
</dbReference>
<dbReference type="PROSITE" id="PS50076">
    <property type="entry name" value="DNAJ_2"/>
    <property type="match status" value="1"/>
</dbReference>
<dbReference type="GO" id="GO:0031204">
    <property type="term" value="P:post-translational protein targeting to membrane, translocation"/>
    <property type="evidence" value="ECO:0007669"/>
    <property type="project" value="EnsemblFungi"/>
</dbReference>
<evidence type="ECO:0000313" key="5">
    <source>
        <dbReference type="Proteomes" id="UP000094455"/>
    </source>
</evidence>
<evidence type="ECO:0000256" key="2">
    <source>
        <dbReference type="SAM" id="Phobius"/>
    </source>
</evidence>
<dbReference type="GO" id="GO:0071256">
    <property type="term" value="C:translocon complex"/>
    <property type="evidence" value="ECO:0007669"/>
    <property type="project" value="EnsemblFungi"/>
</dbReference>
<gene>
    <name evidence="4" type="ORF">PICMEDRAFT_31998</name>
</gene>
<keyword evidence="2" id="KW-0472">Membrane</keyword>
<dbReference type="RefSeq" id="XP_019019193.1">
    <property type="nucleotide sequence ID" value="XM_019162736.1"/>
</dbReference>
<dbReference type="GO" id="GO:0008320">
    <property type="term" value="F:protein transmembrane transporter activity"/>
    <property type="evidence" value="ECO:0007669"/>
    <property type="project" value="EnsemblFungi"/>
</dbReference>
<dbReference type="CDD" id="cd06257">
    <property type="entry name" value="DnaJ"/>
    <property type="match status" value="1"/>
</dbReference>
<protein>
    <recommendedName>
        <fullName evidence="3">J domain-containing protein</fullName>
    </recommendedName>
</protein>
<dbReference type="STRING" id="763406.A0A1E3NPM5"/>
<dbReference type="InterPro" id="IPR014756">
    <property type="entry name" value="Ig_E-set"/>
</dbReference>
<keyword evidence="5" id="KW-1185">Reference proteome</keyword>
<dbReference type="Pfam" id="PF00226">
    <property type="entry name" value="DnaJ"/>
    <property type="match status" value="1"/>
</dbReference>
<feature type="transmembrane region" description="Helical" evidence="2">
    <location>
        <begin position="85"/>
        <end position="105"/>
    </location>
</feature>